<name>D4ZFU2_SHEVD</name>
<dbReference type="Proteomes" id="UP000002350">
    <property type="component" value="Chromosome"/>
</dbReference>
<dbReference type="KEGG" id="svo:SVI_0570"/>
<dbReference type="eggNOG" id="COG1309">
    <property type="taxonomic scope" value="Bacteria"/>
</dbReference>
<evidence type="ECO:0000313" key="2">
    <source>
        <dbReference type="Proteomes" id="UP000002350"/>
    </source>
</evidence>
<accession>D4ZFU2</accession>
<reference evidence="2" key="1">
    <citation type="journal article" date="2010" name="Mol. Biosyst.">
        <title>Complete genome sequence and comparative analysis of Shewanella violacea, a psychrophilic and piezophilic bacterium from deep sea floor sediments.</title>
        <authorList>
            <person name="Aono E."/>
            <person name="Baba T."/>
            <person name="Ara T."/>
            <person name="Nishi T."/>
            <person name="Nakamichi T."/>
            <person name="Inamoto E."/>
            <person name="Toyonaga H."/>
            <person name="Hasegawa M."/>
            <person name="Takai Y."/>
            <person name="Okumura Y."/>
            <person name="Baba M."/>
            <person name="Tomita M."/>
            <person name="Kato C."/>
            <person name="Oshima T."/>
            <person name="Nakasone K."/>
            <person name="Mori H."/>
        </authorList>
    </citation>
    <scope>NUCLEOTIDE SEQUENCE [LARGE SCALE GENOMIC DNA]</scope>
    <source>
        <strain evidence="2">JCM 10179 / CIP 106290 / LMG 19151 / DSS12</strain>
    </source>
</reference>
<dbReference type="EMBL" id="AP011177">
    <property type="protein sequence ID" value="BAJ00541.1"/>
    <property type="molecule type" value="Genomic_DNA"/>
</dbReference>
<organism evidence="1 2">
    <name type="scientific">Shewanella violacea (strain JCM 10179 / CIP 106290 / LMG 19151 / DSS12)</name>
    <dbReference type="NCBI Taxonomy" id="637905"/>
    <lineage>
        <taxon>Bacteria</taxon>
        <taxon>Pseudomonadati</taxon>
        <taxon>Pseudomonadota</taxon>
        <taxon>Gammaproteobacteria</taxon>
        <taxon>Alteromonadales</taxon>
        <taxon>Shewanellaceae</taxon>
        <taxon>Shewanella</taxon>
    </lineage>
</organism>
<evidence type="ECO:0000313" key="1">
    <source>
        <dbReference type="EMBL" id="BAJ00541.1"/>
    </source>
</evidence>
<gene>
    <name evidence="1" type="ordered locus">SVI_0570</name>
</gene>
<dbReference type="HOGENOM" id="CLU_141012_0_0_6"/>
<protein>
    <submittedName>
        <fullName evidence="1">Transcriptional regulator, TetR family</fullName>
    </submittedName>
</protein>
<dbReference type="AlphaFoldDB" id="D4ZFU2"/>
<proteinExistence type="predicted"/>
<keyword evidence="2" id="KW-1185">Reference proteome</keyword>
<sequence length="179" mass="19847">MIASIWAIRYQTKIRGAVMAKRSKAQTELTIKQILDEALQQVLSIGYESMSYTTLSEATGISRTGISHHFPRKLEFLIRLDADIVGLFIHELDFSTPAALEGSWMKALKNHRFCAILRLFFSLCGYSGKDTSLFKAIDIARDKAISSLGLKGEGVFNDLLGRSAVVLLSRDYGIEVEAA</sequence>
<dbReference type="InterPro" id="IPR009057">
    <property type="entry name" value="Homeodomain-like_sf"/>
</dbReference>
<dbReference type="Pfam" id="PF18285">
    <property type="entry name" value="LuxT_C"/>
    <property type="match status" value="1"/>
</dbReference>
<dbReference type="SUPFAM" id="SSF46689">
    <property type="entry name" value="Homeodomain-like"/>
    <property type="match status" value="1"/>
</dbReference>
<dbReference type="Gene3D" id="1.10.357.10">
    <property type="entry name" value="Tetracycline Repressor, domain 2"/>
    <property type="match status" value="1"/>
</dbReference>